<sequence>MTAMRQHIQALTWSEGLQSTAQDLLRRQQEHKQLSETQVRIATNVKQTEAKAKAAQAALKSWRHKVKTTRNSNNASPKLTTLIPQASRIESLTTQLATLTPEFNKLQQTKRQQQQQLTDLDEQIEAKQTELPEVEKLRATKDH</sequence>
<reference evidence="2 3" key="1">
    <citation type="submission" date="2017-06" db="EMBL/GenBank/DDBJ databases">
        <title>Genome sequence of Lactobacillus plantarum subsp. plantarum strain SRCM101258.</title>
        <authorList>
            <person name="Cho S.H."/>
        </authorList>
    </citation>
    <scope>NUCLEOTIDE SEQUENCE [LARGE SCALE GENOMIC DNA]</scope>
    <source>
        <strain evidence="2 3">SRCM101258</strain>
    </source>
</reference>
<organism evidence="2 3">
    <name type="scientific">Lactiplantibacillus plantarum subsp. plantarum</name>
    <dbReference type="NCBI Taxonomy" id="337330"/>
    <lineage>
        <taxon>Bacteria</taxon>
        <taxon>Bacillati</taxon>
        <taxon>Bacillota</taxon>
        <taxon>Bacilli</taxon>
        <taxon>Lactobacillales</taxon>
        <taxon>Lactobacillaceae</taxon>
        <taxon>Lactiplantibacillus</taxon>
    </lineage>
</organism>
<accession>A0A2S3UAJ6</accession>
<comment type="caution">
    <text evidence="2">The sequence shown here is derived from an EMBL/GenBank/DDBJ whole genome shotgun (WGS) entry which is preliminary data.</text>
</comment>
<evidence type="ECO:0008006" key="4">
    <source>
        <dbReference type="Google" id="ProtNLM"/>
    </source>
</evidence>
<name>A0A2S3UAJ6_LACPN</name>
<evidence type="ECO:0000313" key="2">
    <source>
        <dbReference type="EMBL" id="POD89158.1"/>
    </source>
</evidence>
<dbReference type="AlphaFoldDB" id="A0A2S3UAJ6"/>
<gene>
    <name evidence="2" type="ORF">S101258_00141</name>
</gene>
<dbReference type="Proteomes" id="UP000236990">
    <property type="component" value="Unassembled WGS sequence"/>
</dbReference>
<protein>
    <recommendedName>
        <fullName evidence="4">Chromosome partition protein Smc</fullName>
    </recommendedName>
</protein>
<feature type="region of interest" description="Disordered" evidence="1">
    <location>
        <begin position="110"/>
        <end position="143"/>
    </location>
</feature>
<evidence type="ECO:0000256" key="1">
    <source>
        <dbReference type="SAM" id="MobiDB-lite"/>
    </source>
</evidence>
<proteinExistence type="predicted"/>
<feature type="compositionally biased region" description="Basic and acidic residues" evidence="1">
    <location>
        <begin position="124"/>
        <end position="143"/>
    </location>
</feature>
<dbReference type="EMBL" id="NKCZ01000039">
    <property type="protein sequence ID" value="POD89158.1"/>
    <property type="molecule type" value="Genomic_DNA"/>
</dbReference>
<evidence type="ECO:0000313" key="3">
    <source>
        <dbReference type="Proteomes" id="UP000236990"/>
    </source>
</evidence>